<feature type="domain" description="6-phosphogluconate dehydrogenase NADP-binding" evidence="11">
    <location>
        <begin position="5"/>
        <end position="161"/>
    </location>
</feature>
<evidence type="ECO:0000256" key="6">
    <source>
        <dbReference type="ARBA" id="ARBA00022781"/>
    </source>
</evidence>
<dbReference type="PANTHER" id="PTHR43580:SF3">
    <property type="entry name" value="6-PHOSPHOGLUCONATE DEHYDROGENASE FAMILY PROTEIN (AFU_ORTHOLOGUE AFUA_2G11600)"/>
    <property type="match status" value="1"/>
</dbReference>
<organism evidence="13 14">
    <name type="scientific">Humicola insolens</name>
    <name type="common">Soft-rot fungus</name>
    <dbReference type="NCBI Taxonomy" id="85995"/>
    <lineage>
        <taxon>Eukaryota</taxon>
        <taxon>Fungi</taxon>
        <taxon>Dikarya</taxon>
        <taxon>Ascomycota</taxon>
        <taxon>Pezizomycotina</taxon>
        <taxon>Sordariomycetes</taxon>
        <taxon>Sordariomycetidae</taxon>
        <taxon>Sordariales</taxon>
        <taxon>Chaetomiaceae</taxon>
        <taxon>Mycothermus</taxon>
    </lineage>
</organism>
<keyword evidence="5 10" id="KW-0812">Transmembrane</keyword>
<dbReference type="InterPro" id="IPR036291">
    <property type="entry name" value="NAD(P)-bd_dom_sf"/>
</dbReference>
<protein>
    <recommendedName>
        <fullName evidence="15">6-phosphogluconate dehydrogenase</fullName>
    </recommendedName>
</protein>
<evidence type="ECO:0000256" key="3">
    <source>
        <dbReference type="ARBA" id="ARBA00008328"/>
    </source>
</evidence>
<evidence type="ECO:0000256" key="4">
    <source>
        <dbReference type="ARBA" id="ARBA00022448"/>
    </source>
</evidence>
<dbReference type="InterPro" id="IPR029154">
    <property type="entry name" value="HIBADH-like_NADP-bd"/>
</dbReference>
<feature type="transmembrane region" description="Helical" evidence="10">
    <location>
        <begin position="302"/>
        <end position="324"/>
    </location>
</feature>
<comment type="subcellular location">
    <subcellularLocation>
        <location evidence="1">Membrane</location>
        <topology evidence="1">Multi-pass membrane protein</topology>
    </subcellularLocation>
</comment>
<dbReference type="Proteomes" id="UP001583172">
    <property type="component" value="Unassembled WGS sequence"/>
</dbReference>
<dbReference type="SUPFAM" id="SSF51735">
    <property type="entry name" value="NAD(P)-binding Rossmann-fold domains"/>
    <property type="match status" value="1"/>
</dbReference>
<dbReference type="PANTHER" id="PTHR43580">
    <property type="entry name" value="OXIDOREDUCTASE GLYR1-RELATED"/>
    <property type="match status" value="1"/>
</dbReference>
<dbReference type="Gene3D" id="3.40.50.720">
    <property type="entry name" value="NAD(P)-binding Rossmann-like Domain"/>
    <property type="match status" value="1"/>
</dbReference>
<evidence type="ECO:0000256" key="10">
    <source>
        <dbReference type="SAM" id="Phobius"/>
    </source>
</evidence>
<evidence type="ECO:0000256" key="5">
    <source>
        <dbReference type="ARBA" id="ARBA00022692"/>
    </source>
</evidence>
<dbReference type="SUPFAM" id="SSF48179">
    <property type="entry name" value="6-phosphogluconate dehydrogenase C-terminal domain-like"/>
    <property type="match status" value="1"/>
</dbReference>
<dbReference type="Gene3D" id="1.10.1040.10">
    <property type="entry name" value="N-(1-d-carboxylethyl)-l-norvaline Dehydrogenase, domain 2"/>
    <property type="match status" value="1"/>
</dbReference>
<reference evidence="13 14" key="1">
    <citation type="journal article" date="2024" name="Commun. Biol.">
        <title>Comparative genomic analysis of thermophilic fungi reveals convergent evolutionary adaptations and gene losses.</title>
        <authorList>
            <person name="Steindorff A.S."/>
            <person name="Aguilar-Pontes M.V."/>
            <person name="Robinson A.J."/>
            <person name="Andreopoulos B."/>
            <person name="LaButti K."/>
            <person name="Kuo A."/>
            <person name="Mondo S."/>
            <person name="Riley R."/>
            <person name="Otillar R."/>
            <person name="Haridas S."/>
            <person name="Lipzen A."/>
            <person name="Grimwood J."/>
            <person name="Schmutz J."/>
            <person name="Clum A."/>
            <person name="Reid I.D."/>
            <person name="Moisan M.C."/>
            <person name="Butler G."/>
            <person name="Nguyen T.T.M."/>
            <person name="Dewar K."/>
            <person name="Conant G."/>
            <person name="Drula E."/>
            <person name="Henrissat B."/>
            <person name="Hansel C."/>
            <person name="Singer S."/>
            <person name="Hutchinson M.I."/>
            <person name="de Vries R.P."/>
            <person name="Natvig D.O."/>
            <person name="Powell A.J."/>
            <person name="Tsang A."/>
            <person name="Grigoriev I.V."/>
        </authorList>
    </citation>
    <scope>NUCLEOTIDE SEQUENCE [LARGE SCALE GENOMIC DNA]</scope>
    <source>
        <strain evidence="13 14">CBS 620.91</strain>
    </source>
</reference>
<dbReference type="InterPro" id="IPR006115">
    <property type="entry name" value="6PGDH_NADP-bd"/>
</dbReference>
<comment type="similarity">
    <text evidence="3">Belongs to the V-ATPase e1/e2 subunit family.</text>
</comment>
<dbReference type="InterPro" id="IPR013328">
    <property type="entry name" value="6PGD_dom2"/>
</dbReference>
<keyword evidence="9 10" id="KW-0472">Membrane</keyword>
<keyword evidence="8" id="KW-0406">Ion transport</keyword>
<evidence type="ECO:0000256" key="8">
    <source>
        <dbReference type="ARBA" id="ARBA00023065"/>
    </source>
</evidence>
<comment type="caution">
    <text evidence="13">The sequence shown here is derived from an EMBL/GenBank/DDBJ whole genome shotgun (WGS) entry which is preliminary data.</text>
</comment>
<gene>
    <name evidence="13" type="ORF">VTJ49DRAFT_3902</name>
</gene>
<proteinExistence type="inferred from homology"/>
<dbReference type="InterPro" id="IPR008389">
    <property type="entry name" value="ATPase_V0-cplx_e1/e2_su"/>
</dbReference>
<evidence type="ECO:0000259" key="11">
    <source>
        <dbReference type="Pfam" id="PF03446"/>
    </source>
</evidence>
<evidence type="ECO:0000256" key="2">
    <source>
        <dbReference type="ARBA" id="ARBA00007598"/>
    </source>
</evidence>
<dbReference type="Pfam" id="PF05493">
    <property type="entry name" value="ATP_synt_H"/>
    <property type="match status" value="1"/>
</dbReference>
<feature type="domain" description="3-hydroxyisobutyrate dehydrogenase-like NAD-binding" evidence="12">
    <location>
        <begin position="179"/>
        <end position="294"/>
    </location>
</feature>
<dbReference type="InterPro" id="IPR051265">
    <property type="entry name" value="HIBADH-related_NP60_sf"/>
</dbReference>
<dbReference type="Pfam" id="PF03446">
    <property type="entry name" value="NAD_binding_2"/>
    <property type="match status" value="1"/>
</dbReference>
<evidence type="ECO:0000259" key="12">
    <source>
        <dbReference type="Pfam" id="PF14833"/>
    </source>
</evidence>
<keyword evidence="4" id="KW-0813">Transport</keyword>
<keyword evidence="7 10" id="KW-1133">Transmembrane helix</keyword>
<accession>A0ABR3VM78</accession>
<evidence type="ECO:0000313" key="14">
    <source>
        <dbReference type="Proteomes" id="UP001583172"/>
    </source>
</evidence>
<dbReference type="Pfam" id="PF14833">
    <property type="entry name" value="NAD_binding_11"/>
    <property type="match status" value="1"/>
</dbReference>
<comment type="similarity">
    <text evidence="2">Belongs to the HIBADH-related family. NP60 subfamily.</text>
</comment>
<dbReference type="EMBL" id="JAZGSY010000030">
    <property type="protein sequence ID" value="KAL1842885.1"/>
    <property type="molecule type" value="Genomic_DNA"/>
</dbReference>
<keyword evidence="14" id="KW-1185">Reference proteome</keyword>
<evidence type="ECO:0000313" key="13">
    <source>
        <dbReference type="EMBL" id="KAL1842885.1"/>
    </source>
</evidence>
<keyword evidence="6" id="KW-0375">Hydrogen ion transport</keyword>
<sequence length="374" mass="40873">MAPKLCWIGLGNMGRGMCKNVVKKADVQHPVLIYNRTKQKAVEFSTMFEDGEVEIVDSMAAGVAKADVIFTILAKDDVVEAVVDDILGSVDVKGKLFVDCSTIHPDTTVRVSKRFVDAGAEFVAAPVFGAPAMGEIGQLVGVLAGPKESVQKARAYFKGVMAKAEIGMSDLPYEKALQLKLIGNTFILNMVEQISEGLVLSEKAGLGTKYLYDFIHLIFPGLFAAYADRILSGKYHTMDYPLFPVDLAIKDARHALSLAETAGVRMGNLDVGMAHLQEVKQHQGEKGDIASIYGAIRAQAGLNWSVVIGLVIVIAMCVAAWFFSPKGENQVLWRSSIILSIASCYLMWAVTFLAQLHPLIEPRRSDLRKEYIHH</sequence>
<evidence type="ECO:0000256" key="1">
    <source>
        <dbReference type="ARBA" id="ARBA00004141"/>
    </source>
</evidence>
<evidence type="ECO:0008006" key="15">
    <source>
        <dbReference type="Google" id="ProtNLM"/>
    </source>
</evidence>
<dbReference type="InterPro" id="IPR008927">
    <property type="entry name" value="6-PGluconate_DH-like_C_sf"/>
</dbReference>
<feature type="transmembrane region" description="Helical" evidence="10">
    <location>
        <begin position="336"/>
        <end position="360"/>
    </location>
</feature>
<evidence type="ECO:0000256" key="9">
    <source>
        <dbReference type="ARBA" id="ARBA00023136"/>
    </source>
</evidence>
<evidence type="ECO:0000256" key="7">
    <source>
        <dbReference type="ARBA" id="ARBA00022989"/>
    </source>
</evidence>
<name>A0ABR3VM78_HUMIN</name>